<dbReference type="SFLD" id="SFLDS00029">
    <property type="entry name" value="Radical_SAM"/>
    <property type="match status" value="1"/>
</dbReference>
<dbReference type="SFLD" id="SFLDG01082">
    <property type="entry name" value="B12-binding_domain_containing"/>
    <property type="match status" value="1"/>
</dbReference>
<dbReference type="SUPFAM" id="SSF102114">
    <property type="entry name" value="Radical SAM enzymes"/>
    <property type="match status" value="1"/>
</dbReference>
<evidence type="ECO:0000313" key="7">
    <source>
        <dbReference type="EMBL" id="SDP55449.1"/>
    </source>
</evidence>
<dbReference type="Gene3D" id="3.80.30.20">
    <property type="entry name" value="tm_1862 like domain"/>
    <property type="match status" value="1"/>
</dbReference>
<dbReference type="InterPro" id="IPR023404">
    <property type="entry name" value="rSAM_horseshoe"/>
</dbReference>
<dbReference type="InterPro" id="IPR058240">
    <property type="entry name" value="rSAM_sf"/>
</dbReference>
<dbReference type="GO" id="GO:0005829">
    <property type="term" value="C:cytosol"/>
    <property type="evidence" value="ECO:0007669"/>
    <property type="project" value="TreeGrafter"/>
</dbReference>
<dbReference type="GO" id="GO:0046872">
    <property type="term" value="F:metal ion binding"/>
    <property type="evidence" value="ECO:0007669"/>
    <property type="project" value="UniProtKB-KW"/>
</dbReference>
<keyword evidence="5" id="KW-0411">Iron-sulfur</keyword>
<dbReference type="Pfam" id="PF04055">
    <property type="entry name" value="Radical_SAM"/>
    <property type="match status" value="1"/>
</dbReference>
<name>A0A1H0TN69_9BACT</name>
<keyword evidence="4" id="KW-0408">Iron</keyword>
<organism evidence="7 8">
    <name type="scientific">Desulforhopalus singaporensis</name>
    <dbReference type="NCBI Taxonomy" id="91360"/>
    <lineage>
        <taxon>Bacteria</taxon>
        <taxon>Pseudomonadati</taxon>
        <taxon>Thermodesulfobacteriota</taxon>
        <taxon>Desulfobulbia</taxon>
        <taxon>Desulfobulbales</taxon>
        <taxon>Desulfocapsaceae</taxon>
        <taxon>Desulforhopalus</taxon>
    </lineage>
</organism>
<gene>
    <name evidence="7" type="ORF">SAMN05660330_03173</name>
</gene>
<comment type="cofactor">
    <cofactor evidence="1">
        <name>[4Fe-4S] cluster</name>
        <dbReference type="ChEBI" id="CHEBI:49883"/>
    </cofactor>
</comment>
<dbReference type="Proteomes" id="UP000199073">
    <property type="component" value="Unassembled WGS sequence"/>
</dbReference>
<evidence type="ECO:0000256" key="1">
    <source>
        <dbReference type="ARBA" id="ARBA00001966"/>
    </source>
</evidence>
<evidence type="ECO:0000256" key="2">
    <source>
        <dbReference type="ARBA" id="ARBA00022691"/>
    </source>
</evidence>
<dbReference type="AlphaFoldDB" id="A0A1H0TN69"/>
<evidence type="ECO:0000256" key="4">
    <source>
        <dbReference type="ARBA" id="ARBA00023004"/>
    </source>
</evidence>
<dbReference type="GO" id="GO:0051536">
    <property type="term" value="F:iron-sulfur cluster binding"/>
    <property type="evidence" value="ECO:0007669"/>
    <property type="project" value="UniProtKB-KW"/>
</dbReference>
<evidence type="ECO:0000259" key="6">
    <source>
        <dbReference type="PROSITE" id="PS51918"/>
    </source>
</evidence>
<reference evidence="7 8" key="1">
    <citation type="submission" date="2016-10" db="EMBL/GenBank/DDBJ databases">
        <authorList>
            <person name="de Groot N.N."/>
        </authorList>
    </citation>
    <scope>NUCLEOTIDE SEQUENCE [LARGE SCALE GENOMIC DNA]</scope>
    <source>
        <strain evidence="7 8">DSM 12130</strain>
    </source>
</reference>
<feature type="domain" description="Radical SAM core" evidence="6">
    <location>
        <begin position="180"/>
        <end position="420"/>
    </location>
</feature>
<keyword evidence="8" id="KW-1185">Reference proteome</keyword>
<dbReference type="OrthoDB" id="5428596at2"/>
<evidence type="ECO:0000256" key="3">
    <source>
        <dbReference type="ARBA" id="ARBA00022723"/>
    </source>
</evidence>
<dbReference type="PANTHER" id="PTHR43409">
    <property type="entry name" value="ANAEROBIC MAGNESIUM-PROTOPORPHYRIN IX MONOMETHYL ESTER CYCLASE-RELATED"/>
    <property type="match status" value="1"/>
</dbReference>
<sequence length="420" mass="47460">MNMMYPSSSFTLTRYHSGSRSYTKMSFPVHCGSYHIIETRSHIFHFNLNHEIIRARSKGSDWGHPHEWLKRTAGNDWVYYSTGGYAGVFEAIGEYYLPNFRYPTNNILGGTPFKLPDVTELVDGWYDMVAALLPASQDDDQHRFIKSVLRNTPSLLQAKGEKLHDIIGGVVSVLPPDARHVDYNVIPLTISRGCLYKCRFCKVKNSTPYRELPAAEIDHQLISLKELYGCDLTNYNSLFLGEHDALQADPRLLVQTVERALTGLGLTHSAIDGGNVFLFGSVFSFLGADPGLFHALDRLPGKIFINIGLESADQQTLDRLGKPISAQNVKEAFARMLNINKTYPSIEVTANFIMEDDLPESHYPSVLALIRDSLVRNCPKGTIYFSPLRFAQPSRSRLFEFNRLKVASRLPTYLYTIQRL</sequence>
<accession>A0A1H0TN69</accession>
<dbReference type="InterPro" id="IPR051198">
    <property type="entry name" value="BchE-like"/>
</dbReference>
<protein>
    <recommendedName>
        <fullName evidence="6">Radical SAM core domain-containing protein</fullName>
    </recommendedName>
</protein>
<dbReference type="InterPro" id="IPR007197">
    <property type="entry name" value="rSAM"/>
</dbReference>
<dbReference type="EMBL" id="FNJI01000025">
    <property type="protein sequence ID" value="SDP55449.1"/>
    <property type="molecule type" value="Genomic_DNA"/>
</dbReference>
<keyword evidence="2" id="KW-0949">S-adenosyl-L-methionine</keyword>
<dbReference type="RefSeq" id="WP_092224568.1">
    <property type="nucleotide sequence ID" value="NZ_FNJI01000025.1"/>
</dbReference>
<dbReference type="PANTHER" id="PTHR43409:SF7">
    <property type="entry name" value="BLL1977 PROTEIN"/>
    <property type="match status" value="1"/>
</dbReference>
<evidence type="ECO:0000313" key="8">
    <source>
        <dbReference type="Proteomes" id="UP000199073"/>
    </source>
</evidence>
<evidence type="ECO:0000256" key="5">
    <source>
        <dbReference type="ARBA" id="ARBA00023014"/>
    </source>
</evidence>
<keyword evidence="3" id="KW-0479">Metal-binding</keyword>
<proteinExistence type="predicted"/>
<dbReference type="GO" id="GO:0003824">
    <property type="term" value="F:catalytic activity"/>
    <property type="evidence" value="ECO:0007669"/>
    <property type="project" value="InterPro"/>
</dbReference>
<dbReference type="PROSITE" id="PS51918">
    <property type="entry name" value="RADICAL_SAM"/>
    <property type="match status" value="1"/>
</dbReference>